<name>A0ACC2XUR3_9TREE</name>
<comment type="caution">
    <text evidence="1">The sequence shown here is derived from an EMBL/GenBank/DDBJ whole genome shotgun (WGS) entry which is preliminary data.</text>
</comment>
<proteinExistence type="predicted"/>
<dbReference type="EMBL" id="JASBWV010000001">
    <property type="protein sequence ID" value="KAJ9127748.1"/>
    <property type="molecule type" value="Genomic_DNA"/>
</dbReference>
<organism evidence="1 2">
    <name type="scientific">Naganishia onofrii</name>
    <dbReference type="NCBI Taxonomy" id="1851511"/>
    <lineage>
        <taxon>Eukaryota</taxon>
        <taxon>Fungi</taxon>
        <taxon>Dikarya</taxon>
        <taxon>Basidiomycota</taxon>
        <taxon>Agaricomycotina</taxon>
        <taxon>Tremellomycetes</taxon>
        <taxon>Filobasidiales</taxon>
        <taxon>Filobasidiaceae</taxon>
        <taxon>Naganishia</taxon>
    </lineage>
</organism>
<reference evidence="1" key="1">
    <citation type="submission" date="2023-04" db="EMBL/GenBank/DDBJ databases">
        <title>Draft Genome sequencing of Naganishia species isolated from polar environments using Oxford Nanopore Technology.</title>
        <authorList>
            <person name="Leo P."/>
            <person name="Venkateswaran K."/>
        </authorList>
    </citation>
    <scope>NUCLEOTIDE SEQUENCE</scope>
    <source>
        <strain evidence="1">DBVPG 5303</strain>
    </source>
</reference>
<sequence>MSDKPIPQINIQTVLQSTLDPVAKTHRHHQQPAAEPGSVVGPLVATSSDVASGSGSGPGRMGRIARKPLRLAGSAIRYGLRRGESSTSSSTAAAAGALGEPEAVVVARGRRKPLDGEKEVAVLRVRVVGCEGLVVRDRSGSSDPFVSVSLPPTPSVQTPIIKRSLNPTFPAAQSTFDFPLYASLAASGLYRGRGLEIVVWDKDLMKKDYMGEVAVPLSQCFPVDAGQNVLWDSKADQGRPFELVSARRRRRVSGKVYLQCGIVLPDGGSSVEDKEERARAVVKMLEAKADGHMATLMDAPAYQGIGTVKIKRHHRRSSHRKNKGSETPTTTTSKFASAARGLLSRTKKGRRRHEDKALPAESACGAVAPAVDSSLFAADNAGSDESDTVSADDDEDEDDNDEDDVDEESEELRDDGLSSDSESANDDAFFSEEDDILSGDSAGESAYVSQGEDVNDRIGPLARGNHSSATSSSLRVDGGAVGGRRPKRQTSVNSTSSNEASGHALLAAGSRQHRQGQDSSATASNTGSTVSRSTSSPPETSVRIISPTTQAQQQGYFDTVPPPAAAAASAAAASAPPTTNRRRLFKKSSRDQHLAPGPSASGFRTPGDESTSASTPGTATPGSLAPSVLAPQGRKRRPVFKRGKGRTGTTYTLGHQAGHDILGIVMLEIEGAADLPKLRNSFRFSFDMDPFVVISFGKKVFRTRVIRHSLNPKWDEKMLFHVRQYEDSFSIQFAVLDWDKVSGNDFIGSSTIPLAELVADAPKPDAKTGLYGPKEDGKHEMKAFKLPITTPKDAQWETKYSPVLKVRAKYEPYDALRQRFWRQYLTQYDTDDTGTISYTELTTMLDSLGSTLSSSTLHGYYERFHTSYEEGELTFDQIIQCLEDEVQKQRKEKRRLSESTAMSGAATPLGYGMAPRPARDGLDYAGQSAAPPSSVDADELARHIRASAPRADADSEGNGDINVKPLPKVDHVKGKLGAEQHLAVGAALSPDMSPGESEVDDGLQDSSTPEDTERVVNIKTCPLCHRPRLNKKSEADIITHLAVCASADWSRVDRIVVGNYVTASQAQRKFLSKVLTKLSSGAYSLGANSANIIVQDRATGQLQEEKMAVYVRLGIRVLYKGAKGRMEGARARRLLKSMSVKQGIKYDSPESKLEIPTFIAFHNLNVDEILDPIDSFQTFNQFFYRKLKPDARPIADPEDPGRLVSCADCRMMAFESVSEATRIWIKGREFSVGRLLGPEYKDVFHKFEGGALGIFRLAPQDYHRFHSPVEGVIGKSTFIDGQYYTVNPQAIRTTLDVYGENVRKIVPIESPQFGTVMTVWWWEVLARLLKKETMSNEAMNLVGSPLVSSYLEDAITIDPAETDKVYILSGGSTIVCLFEQGALQWDDDLLQNGQQSIETLVRMGSGLGRATGQAISFTGGSNTDLN</sequence>
<protein>
    <submittedName>
        <fullName evidence="1">Uncharacterized protein</fullName>
    </submittedName>
</protein>
<gene>
    <name evidence="1" type="ORF">QFC24_000031</name>
</gene>
<dbReference type="Proteomes" id="UP001234202">
    <property type="component" value="Unassembled WGS sequence"/>
</dbReference>
<accession>A0ACC2XUR3</accession>
<evidence type="ECO:0000313" key="1">
    <source>
        <dbReference type="EMBL" id="KAJ9127748.1"/>
    </source>
</evidence>
<evidence type="ECO:0000313" key="2">
    <source>
        <dbReference type="Proteomes" id="UP001234202"/>
    </source>
</evidence>
<keyword evidence="2" id="KW-1185">Reference proteome</keyword>